<dbReference type="EMBL" id="LR797270">
    <property type="protein sequence ID" value="CAB4198180.1"/>
    <property type="molecule type" value="Genomic_DNA"/>
</dbReference>
<organism evidence="3">
    <name type="scientific">uncultured Caudovirales phage</name>
    <dbReference type="NCBI Taxonomy" id="2100421"/>
    <lineage>
        <taxon>Viruses</taxon>
        <taxon>Duplodnaviria</taxon>
        <taxon>Heunggongvirae</taxon>
        <taxon>Uroviricota</taxon>
        <taxon>Caudoviricetes</taxon>
        <taxon>Peduoviridae</taxon>
        <taxon>Maltschvirus</taxon>
        <taxon>Maltschvirus maltsch</taxon>
    </lineage>
</organism>
<protein>
    <submittedName>
        <fullName evidence="3">Uncharacterized protein</fullName>
    </submittedName>
</protein>
<sequence>MNRSKFIPVNIIEGTETMLRFINTEYIIQIYLKEEHVHLDLIQYSTLKLKDQNLDLFMDRFVLNDIYNK</sequence>
<evidence type="ECO:0000313" key="1">
    <source>
        <dbReference type="EMBL" id="CAB4155081.1"/>
    </source>
</evidence>
<gene>
    <name evidence="3" type="ORF">UFOVP1307_54</name>
    <name evidence="1" type="ORF">UFOVP651_69</name>
    <name evidence="2" type="ORF">UFOVP902_148</name>
</gene>
<reference evidence="3" key="1">
    <citation type="submission" date="2020-05" db="EMBL/GenBank/DDBJ databases">
        <authorList>
            <person name="Chiriac C."/>
            <person name="Salcher M."/>
            <person name="Ghai R."/>
            <person name="Kavagutti S V."/>
        </authorList>
    </citation>
    <scope>NUCLEOTIDE SEQUENCE</scope>
</reference>
<dbReference type="EMBL" id="LR796859">
    <property type="protein sequence ID" value="CAB4170939.1"/>
    <property type="molecule type" value="Genomic_DNA"/>
</dbReference>
<evidence type="ECO:0000313" key="2">
    <source>
        <dbReference type="EMBL" id="CAB4170939.1"/>
    </source>
</evidence>
<name>A0A6J5RL32_9CAUD</name>
<dbReference type="EMBL" id="LR796625">
    <property type="protein sequence ID" value="CAB4155081.1"/>
    <property type="molecule type" value="Genomic_DNA"/>
</dbReference>
<proteinExistence type="predicted"/>
<accession>A0A6J5RL32</accession>
<evidence type="ECO:0000313" key="3">
    <source>
        <dbReference type="EMBL" id="CAB4198180.1"/>
    </source>
</evidence>